<dbReference type="GO" id="GO:0030694">
    <property type="term" value="C:bacterial-type flagellum basal body, rod"/>
    <property type="evidence" value="ECO:0007669"/>
    <property type="project" value="UniProtKB-UniRule"/>
</dbReference>
<accession>A0A1U7JEH5</accession>
<dbReference type="OrthoDB" id="9804559at2"/>
<dbReference type="RefSeq" id="WP_028482895.1">
    <property type="nucleotide sequence ID" value="NZ_LVVZ01000022.1"/>
</dbReference>
<dbReference type="InterPro" id="IPR010930">
    <property type="entry name" value="Flg_bb/hook_C_dom"/>
</dbReference>
<keyword evidence="3 4" id="KW-0975">Bacterial flagellum</keyword>
<name>A0A1U7JEH5_9HYPH</name>
<feature type="domain" description="Flagellar basal body rod protein N-terminal" evidence="5">
    <location>
        <begin position="5"/>
        <end position="35"/>
    </location>
</feature>
<dbReference type="InterPro" id="IPR020013">
    <property type="entry name" value="Flagellar_FlgE/F/G"/>
</dbReference>
<comment type="caution">
    <text evidence="8">The sequence shown here is derived from an EMBL/GenBank/DDBJ whole genome shotgun (WGS) entry which is preliminary data.</text>
</comment>
<dbReference type="InterPro" id="IPR012836">
    <property type="entry name" value="FlgF"/>
</dbReference>
<dbReference type="InterPro" id="IPR001444">
    <property type="entry name" value="Flag_bb_rod_N"/>
</dbReference>
<evidence type="ECO:0000259" key="5">
    <source>
        <dbReference type="Pfam" id="PF00460"/>
    </source>
</evidence>
<dbReference type="InterPro" id="IPR053967">
    <property type="entry name" value="LlgE_F_G-like_D1"/>
</dbReference>
<dbReference type="GO" id="GO:0071978">
    <property type="term" value="P:bacterial-type flagellum-dependent swarming motility"/>
    <property type="evidence" value="ECO:0007669"/>
    <property type="project" value="TreeGrafter"/>
</dbReference>
<keyword evidence="8" id="KW-0966">Cell projection</keyword>
<dbReference type="Pfam" id="PF00460">
    <property type="entry name" value="Flg_bb_rod"/>
    <property type="match status" value="1"/>
</dbReference>
<dbReference type="Pfam" id="PF22692">
    <property type="entry name" value="LlgE_F_G_D1"/>
    <property type="match status" value="1"/>
</dbReference>
<comment type="similarity">
    <text evidence="2 4">Belongs to the flagella basal body rod proteins family.</text>
</comment>
<protein>
    <recommendedName>
        <fullName evidence="4">Flagellar basal-body rod protein FlgF</fullName>
    </recommendedName>
</protein>
<comment type="subunit">
    <text evidence="4">The basal body constitutes a major portion of the flagellar organelle and consists of five rings (E,L,P,S, and M) mounted on a central rod. The rod consists of about 26 subunits of FlgG in the distal portion, and FlgB, FlgC and FlgF are thought to build up the proximal portion of the rod with about 6 subunits each.</text>
</comment>
<feature type="domain" description="Flagellar basal-body/hook protein C-terminal" evidence="6">
    <location>
        <begin position="192"/>
        <end position="235"/>
    </location>
</feature>
<dbReference type="EMBL" id="LVVZ01000022">
    <property type="protein sequence ID" value="OKL43105.1"/>
    <property type="molecule type" value="Genomic_DNA"/>
</dbReference>
<dbReference type="InterPro" id="IPR037925">
    <property type="entry name" value="FlgE/F/G-like"/>
</dbReference>
<dbReference type="AlphaFoldDB" id="A0A1U7JEH5"/>
<dbReference type="PANTHER" id="PTHR30435:SF19">
    <property type="entry name" value="FLAGELLAR BASAL-BODY ROD PROTEIN FLGG"/>
    <property type="match status" value="1"/>
</dbReference>
<evidence type="ECO:0000313" key="9">
    <source>
        <dbReference type="Proteomes" id="UP000185783"/>
    </source>
</evidence>
<gene>
    <name evidence="8" type="primary">flgF</name>
    <name evidence="8" type="ORF">A3843_15400</name>
</gene>
<reference evidence="8 9" key="1">
    <citation type="submission" date="2016-03" db="EMBL/GenBank/DDBJ databases">
        <title>Genome sequence of Nesiotobacter sp. nov., a moderately halophilic alphaproteobacterium isolated from the Yellow Sea, China.</title>
        <authorList>
            <person name="Zhang G."/>
            <person name="Zhang R."/>
        </authorList>
    </citation>
    <scope>NUCLEOTIDE SEQUENCE [LARGE SCALE GENOMIC DNA]</scope>
    <source>
        <strain evidence="8 9">WB1-6</strain>
    </source>
</reference>
<dbReference type="STRING" id="197461.A3843_15400"/>
<proteinExistence type="inferred from homology"/>
<evidence type="ECO:0000259" key="7">
    <source>
        <dbReference type="Pfam" id="PF22692"/>
    </source>
</evidence>
<dbReference type="Pfam" id="PF06429">
    <property type="entry name" value="Flg_bbr_C"/>
    <property type="match status" value="1"/>
</dbReference>
<sequence length="239" mass="25449">MESSLYVSLSGQLALERRLETVARNVANMDTAGYRADAVKFSTEVNRAGLDPVSFASEGQTYINRQAGPIKQTGNPLDVAIAGQGWLGIETGNGVAYTRDGRMQISVDGLLRTVEGNPILDAGGGPIALDPAGGTPNILRDGSVFQNDQRVAVIGLYEIPEGAKLSRMGNSAVVPDQDAQPIFEFTENGLEQGYVEGSNVNAIMEISRMIEITRAFESTNNAMQTAESARQNAIRQLGG</sequence>
<evidence type="ECO:0000313" key="8">
    <source>
        <dbReference type="EMBL" id="OKL43105.1"/>
    </source>
</evidence>
<keyword evidence="8" id="KW-0282">Flagellum</keyword>
<keyword evidence="9" id="KW-1185">Reference proteome</keyword>
<dbReference type="NCBIfam" id="NF009282">
    <property type="entry name" value="PRK12642.1"/>
    <property type="match status" value="1"/>
</dbReference>
<comment type="subcellular location">
    <subcellularLocation>
        <location evidence="1 4">Bacterial flagellum basal body</location>
    </subcellularLocation>
</comment>
<keyword evidence="8" id="KW-0969">Cilium</keyword>
<organism evidence="8 9">
    <name type="scientific">Pseudovibrio exalbescens</name>
    <dbReference type="NCBI Taxonomy" id="197461"/>
    <lineage>
        <taxon>Bacteria</taxon>
        <taxon>Pseudomonadati</taxon>
        <taxon>Pseudomonadota</taxon>
        <taxon>Alphaproteobacteria</taxon>
        <taxon>Hyphomicrobiales</taxon>
        <taxon>Stappiaceae</taxon>
        <taxon>Pseudovibrio</taxon>
    </lineage>
</organism>
<evidence type="ECO:0000256" key="3">
    <source>
        <dbReference type="ARBA" id="ARBA00023143"/>
    </source>
</evidence>
<evidence type="ECO:0000259" key="6">
    <source>
        <dbReference type="Pfam" id="PF06429"/>
    </source>
</evidence>
<dbReference type="SUPFAM" id="SSF117143">
    <property type="entry name" value="Flagellar hook protein flgE"/>
    <property type="match status" value="1"/>
</dbReference>
<dbReference type="PANTHER" id="PTHR30435">
    <property type="entry name" value="FLAGELLAR PROTEIN"/>
    <property type="match status" value="1"/>
</dbReference>
<dbReference type="NCBIfam" id="TIGR03506">
    <property type="entry name" value="FlgEFG_subfam"/>
    <property type="match status" value="1"/>
</dbReference>
<evidence type="ECO:0000256" key="2">
    <source>
        <dbReference type="ARBA" id="ARBA00009677"/>
    </source>
</evidence>
<dbReference type="Proteomes" id="UP000185783">
    <property type="component" value="Unassembled WGS sequence"/>
</dbReference>
<dbReference type="NCBIfam" id="TIGR02490">
    <property type="entry name" value="flgF"/>
    <property type="match status" value="1"/>
</dbReference>
<evidence type="ECO:0000256" key="4">
    <source>
        <dbReference type="RuleBase" id="RU362116"/>
    </source>
</evidence>
<evidence type="ECO:0000256" key="1">
    <source>
        <dbReference type="ARBA" id="ARBA00004117"/>
    </source>
</evidence>
<feature type="domain" description="Flagellar hook protein FlgE/F/G-like D1" evidence="7">
    <location>
        <begin position="80"/>
        <end position="144"/>
    </location>
</feature>